<evidence type="ECO:0000256" key="2">
    <source>
        <dbReference type="ARBA" id="ARBA00022729"/>
    </source>
</evidence>
<comment type="caution">
    <text evidence="4">The sequence shown here is derived from an EMBL/GenBank/DDBJ whole genome shotgun (WGS) entry which is preliminary data.</text>
</comment>
<dbReference type="RefSeq" id="WP_065208820.1">
    <property type="nucleotide sequence ID" value="NZ_LZFG01000070.1"/>
</dbReference>
<dbReference type="Gene3D" id="2.60.40.2500">
    <property type="match status" value="1"/>
</dbReference>
<protein>
    <submittedName>
        <fullName evidence="4">P-type conjugative transfer protein VirB9</fullName>
    </submittedName>
</protein>
<name>A0AAW5A0G3_PHOPO</name>
<dbReference type="NCBIfam" id="TIGR02781">
    <property type="entry name" value="VirB9"/>
    <property type="match status" value="1"/>
</dbReference>
<dbReference type="InterPro" id="IPR038161">
    <property type="entry name" value="VirB9/CagX/TrbG_C_sf"/>
</dbReference>
<comment type="similarity">
    <text evidence="1">Belongs to the TrbG/VirB9 family.</text>
</comment>
<gene>
    <name evidence="4" type="primary">virB9</name>
    <name evidence="4" type="ORF">GLP33_18950</name>
</gene>
<reference evidence="4" key="1">
    <citation type="submission" date="2019-11" db="EMBL/GenBank/DDBJ databases">
        <title>Comparative genomics of photobacteria reveal adaptation to distinct habitats.</title>
        <authorList>
            <person name="Fuertes-Perez S."/>
            <person name="Hilgarth M."/>
            <person name="Vogel R.F."/>
        </authorList>
    </citation>
    <scope>NUCLEOTIDE SEQUENCE</scope>
    <source>
        <strain evidence="4">TMW2.2145</strain>
    </source>
</reference>
<dbReference type="AlphaFoldDB" id="A0AAW5A0G3"/>
<dbReference type="Pfam" id="PF03524">
    <property type="entry name" value="CagX"/>
    <property type="match status" value="1"/>
</dbReference>
<feature type="signal peptide" evidence="3">
    <location>
        <begin position="1"/>
        <end position="19"/>
    </location>
</feature>
<evidence type="ECO:0000256" key="3">
    <source>
        <dbReference type="SAM" id="SignalP"/>
    </source>
</evidence>
<dbReference type="Proteomes" id="UP000813876">
    <property type="component" value="Unassembled WGS sequence"/>
</dbReference>
<evidence type="ECO:0000313" key="4">
    <source>
        <dbReference type="EMBL" id="MCF2303801.1"/>
    </source>
</evidence>
<dbReference type="GeneID" id="69966421"/>
<sequence>MKKSFISLCLIAMTAPVMALDIPRHSPLDTNIQYTHYQNNNVVAITAFIGMATHIVFDAGETIEQVRTGFSDGWETDPIGNHLFLKPKSATGKETYFDVEGKEVIQETVITPTPWQWKTNLLVVTNKRNYTFLLSLGSGKKGQRQNTYRLTFDYPEEVAKQKALQAEKTKLAQKLIPEVLPKNWDYMMQVGKQSRNIAPTSAFDDGRFTYLSFAQNSEIPAIFIVTENGQETLINSHINPDNPNTLVIQRIAKQLVLRLDKSVVGVTNQAFDTLAVDNQSGATVNGVKRTVKGTHE</sequence>
<keyword evidence="2 3" id="KW-0732">Signal</keyword>
<dbReference type="InterPro" id="IPR033645">
    <property type="entry name" value="VirB9/CagX/TrbG_C"/>
</dbReference>
<dbReference type="InterPro" id="IPR010258">
    <property type="entry name" value="Conjugal_tfr_TrbG/VirB9/CagX"/>
</dbReference>
<accession>A0AAW5A0G3</accession>
<organism evidence="4 5">
    <name type="scientific">Photobacterium phosphoreum</name>
    <dbReference type="NCBI Taxonomy" id="659"/>
    <lineage>
        <taxon>Bacteria</taxon>
        <taxon>Pseudomonadati</taxon>
        <taxon>Pseudomonadota</taxon>
        <taxon>Gammaproteobacteria</taxon>
        <taxon>Vibrionales</taxon>
        <taxon>Vibrionaceae</taxon>
        <taxon>Photobacterium</taxon>
    </lineage>
</organism>
<feature type="chain" id="PRO_5043744842" evidence="3">
    <location>
        <begin position="20"/>
        <end position="296"/>
    </location>
</feature>
<dbReference type="InterPro" id="IPR014148">
    <property type="entry name" value="VirB9"/>
</dbReference>
<evidence type="ECO:0000313" key="5">
    <source>
        <dbReference type="Proteomes" id="UP000813876"/>
    </source>
</evidence>
<evidence type="ECO:0000256" key="1">
    <source>
        <dbReference type="ARBA" id="ARBA00006135"/>
    </source>
</evidence>
<proteinExistence type="inferred from homology"/>
<dbReference type="CDD" id="cd06911">
    <property type="entry name" value="VirB9_CagX_TrbG"/>
    <property type="match status" value="1"/>
</dbReference>
<dbReference type="EMBL" id="WMCP01000033">
    <property type="protein sequence ID" value="MCF2303801.1"/>
    <property type="molecule type" value="Genomic_DNA"/>
</dbReference>